<evidence type="ECO:0000313" key="4">
    <source>
        <dbReference type="Proteomes" id="UP000539265"/>
    </source>
</evidence>
<dbReference type="RefSeq" id="WP_096355246.1">
    <property type="nucleotide sequence ID" value="NZ_AP017313.1"/>
</dbReference>
<feature type="chain" id="PRO_5032998160" description="Secretion system C-terminal sorting domain-containing protein" evidence="1">
    <location>
        <begin position="24"/>
        <end position="1057"/>
    </location>
</feature>
<feature type="signal peptide" evidence="1">
    <location>
        <begin position="1"/>
        <end position="23"/>
    </location>
</feature>
<dbReference type="AlphaFoldDB" id="A0A839SBI5"/>
<keyword evidence="1" id="KW-0732">Signal</keyword>
<name>A0A839SBI5_9SPHI</name>
<proteinExistence type="predicted"/>
<dbReference type="InterPro" id="IPR026444">
    <property type="entry name" value="Secre_tail"/>
</dbReference>
<organism evidence="3 4">
    <name type="scientific">Mucilaginibacter gotjawali</name>
    <dbReference type="NCBI Taxonomy" id="1550579"/>
    <lineage>
        <taxon>Bacteria</taxon>
        <taxon>Pseudomonadati</taxon>
        <taxon>Bacteroidota</taxon>
        <taxon>Sphingobacteriia</taxon>
        <taxon>Sphingobacteriales</taxon>
        <taxon>Sphingobacteriaceae</taxon>
        <taxon>Mucilaginibacter</taxon>
    </lineage>
</organism>
<protein>
    <recommendedName>
        <fullName evidence="2">Secretion system C-terminal sorting domain-containing protein</fullName>
    </recommendedName>
</protein>
<dbReference type="OrthoDB" id="101122at2"/>
<evidence type="ECO:0000313" key="3">
    <source>
        <dbReference type="EMBL" id="MBB3054948.1"/>
    </source>
</evidence>
<evidence type="ECO:0000256" key="1">
    <source>
        <dbReference type="SAM" id="SignalP"/>
    </source>
</evidence>
<dbReference type="Pfam" id="PF18962">
    <property type="entry name" value="Por_Secre_tail"/>
    <property type="match status" value="1"/>
</dbReference>
<dbReference type="Proteomes" id="UP000539265">
    <property type="component" value="Unassembled WGS sequence"/>
</dbReference>
<reference evidence="3" key="1">
    <citation type="submission" date="2020-08" db="EMBL/GenBank/DDBJ databases">
        <title>Genomic Encyclopedia of Type Strains, Phase III (KMG-III): the genomes of soil and plant-associated and newly described type strains.</title>
        <authorList>
            <person name="Whitman W."/>
        </authorList>
    </citation>
    <scope>NUCLEOTIDE SEQUENCE [LARGE SCALE GENOMIC DNA]</scope>
    <source>
        <strain evidence="3">CECT 8628</strain>
    </source>
</reference>
<evidence type="ECO:0000259" key="2">
    <source>
        <dbReference type="Pfam" id="PF18962"/>
    </source>
</evidence>
<gene>
    <name evidence="3" type="ORF">FHS11_001365</name>
</gene>
<accession>A0A839SBI5</accession>
<comment type="caution">
    <text evidence="3">The sequence shown here is derived from an EMBL/GenBank/DDBJ whole genome shotgun (WGS) entry which is preliminary data.</text>
</comment>
<feature type="domain" description="Secretion system C-terminal sorting" evidence="2">
    <location>
        <begin position="959"/>
        <end position="1048"/>
    </location>
</feature>
<keyword evidence="4" id="KW-1185">Reference proteome</keyword>
<sequence>MKKTFFLFHFIIVSIFCIKSAEAAITYTWKGGSSGTWNLASNWTPSSGSLYPGTATSDIAIFPSGGTFTVTLNAAISLANINETSGTTLLTINTGGKAITVSSGIALGTNSSSLTFLGSGAVSIAGMTFQNGDFLNCGSATDATTQVTFTGANITLAANSGNGIFNYGTFNLTSSLLYTGSSSQINNESGGIFSCTSSSIYLQGGSSSIINSGTFNMLSSSVYLNVNPCAITNNPTGSFNMNGGSLISYTASNNEEIYNYGTFNATTGANSITMISGASDNTIYNYGTFNAGSGTSSVCTITLAATRGDIKNTSATLSGTTYNGIFNLGSGSVIKFDSSCSNCQVNNDASCASCTFNLISDANSSATIYQIPSGSTCPGTFNVQRYLQGGSTFTSGRWVYRNYRLMSSPVNTVSSNSSSTATYPVSLKYLANSAIVTGAKGGYAYPSTFNSATASGNPSIYFYREDITPSNTTFTSGNFIGVTDITDQTNYTVGLSDGSTPKISIGNGFFFFFRGNRTASIGTSPGKTTYPYVAPEPTVFTASGYLNQGAYQVQNWVSGGGSLKYEVNPTYNGVSQNNSAVRGFNLVGNPYPSSIDWETYNASNTSTTGIVVNTTSGVANVSPTIWVFNPFTNQYNTYMKGDGGIGKGSSGTGNGSTNANIIASGQAFFVQAVNHASTLTFYETAKSISQPASGYLLMGSPPPSTTPQYMRLILQKDSINNDDMLVFFNSAASEKYSPYEDAAYFPGLTAPESLASISGDSVKLAINRLPLPDQKAPRIIPLSVSAAESGQYTFLRTDLKAIPQLYNIWLTDKYTADSLDLRNNTTYKFNIDLSDTGTFGNHRFQLVIRQNPALMVHLLNFAGAKTSNGAQITWITENEENYTNFTVERSSDGGTTFSVLGGVASGAQGTYSFLDKNPPAAAVMYRLKITDLNGTVTYSNIVTLMYAGTNNTLASNISVYPNPASNVINLAISEPATGSLPGVSSLPNTLNQGASGSSNTSYSIKIVNITGLVIKSVTTTQTVCQANIGSLLPGTYIIQVLNNKDNSIVGKTTFIKQ</sequence>
<dbReference type="EMBL" id="JACHWX010000003">
    <property type="protein sequence ID" value="MBB3054948.1"/>
    <property type="molecule type" value="Genomic_DNA"/>
</dbReference>